<dbReference type="PANTHER" id="PTHR47074:SF11">
    <property type="entry name" value="REVERSE TRANSCRIPTASE-LIKE PROTEIN"/>
    <property type="match status" value="1"/>
</dbReference>
<dbReference type="CDD" id="cd06222">
    <property type="entry name" value="RNase_H_like"/>
    <property type="match status" value="1"/>
</dbReference>
<dbReference type="EnsemblPlants" id="evm.model.01.2663">
    <property type="protein sequence ID" value="cds.evm.model.01.2663"/>
    <property type="gene ID" value="evm.TU.01.2663"/>
</dbReference>
<dbReference type="Gramene" id="evm.model.01.2663">
    <property type="protein sequence ID" value="cds.evm.model.01.2663"/>
    <property type="gene ID" value="evm.TU.01.2663"/>
</dbReference>
<dbReference type="InterPro" id="IPR052929">
    <property type="entry name" value="RNase_H-like_EbsB-rel"/>
</dbReference>
<dbReference type="EMBL" id="UZAU01000078">
    <property type="status" value="NOT_ANNOTATED_CDS"/>
    <property type="molecule type" value="Genomic_DNA"/>
</dbReference>
<dbReference type="InterPro" id="IPR012337">
    <property type="entry name" value="RNaseH-like_sf"/>
</dbReference>
<name>A0A803NM46_CANSA</name>
<reference evidence="2" key="1">
    <citation type="submission" date="2018-11" db="EMBL/GenBank/DDBJ databases">
        <authorList>
            <person name="Grassa J C."/>
        </authorList>
    </citation>
    <scope>NUCLEOTIDE SEQUENCE [LARGE SCALE GENOMIC DNA]</scope>
</reference>
<dbReference type="Pfam" id="PF13456">
    <property type="entry name" value="RVT_3"/>
    <property type="match status" value="1"/>
</dbReference>
<sequence length="304" mass="34262">MVSLWTLTSIGHVKLNVDVGLRGETRHLGYGAILHDHMGMCFASAPTPAFGTITPSVAETLYIYIFHGLNLCLRLGYCEVEVETDCQRVVLLLGKSDLCLVEFGMFDPWVSGGNLQPTPRHDATTEMSLVRNFITLGCWNEELIRHWFHEEDAKRILNISLLNMSREDSWLWLPEPNGKFSIKSTYKVIMNLEVASEWFLPPTGWVMCNTDVAIGDAQATCATVFRNEAGIITKCYTFRIGHYDPLTGEVKALFAKETCWIPRSYNGVAHTVARWENRTNKFGMFDLAREDDSLCSALVDGWPA</sequence>
<organism evidence="2 3">
    <name type="scientific">Cannabis sativa</name>
    <name type="common">Hemp</name>
    <name type="synonym">Marijuana</name>
    <dbReference type="NCBI Taxonomy" id="3483"/>
    <lineage>
        <taxon>Eukaryota</taxon>
        <taxon>Viridiplantae</taxon>
        <taxon>Streptophyta</taxon>
        <taxon>Embryophyta</taxon>
        <taxon>Tracheophyta</taxon>
        <taxon>Spermatophyta</taxon>
        <taxon>Magnoliopsida</taxon>
        <taxon>eudicotyledons</taxon>
        <taxon>Gunneridae</taxon>
        <taxon>Pentapetalae</taxon>
        <taxon>rosids</taxon>
        <taxon>fabids</taxon>
        <taxon>Rosales</taxon>
        <taxon>Cannabaceae</taxon>
        <taxon>Cannabis</taxon>
    </lineage>
</organism>
<dbReference type="InterPro" id="IPR002156">
    <property type="entry name" value="RNaseH_domain"/>
</dbReference>
<dbReference type="SUPFAM" id="SSF53098">
    <property type="entry name" value="Ribonuclease H-like"/>
    <property type="match status" value="1"/>
</dbReference>
<protein>
    <recommendedName>
        <fullName evidence="1">RNase H type-1 domain-containing protein</fullName>
    </recommendedName>
</protein>
<evidence type="ECO:0000313" key="3">
    <source>
        <dbReference type="Proteomes" id="UP000596661"/>
    </source>
</evidence>
<dbReference type="PANTHER" id="PTHR47074">
    <property type="entry name" value="BNAC02G40300D PROTEIN"/>
    <property type="match status" value="1"/>
</dbReference>
<dbReference type="InterPro" id="IPR044730">
    <property type="entry name" value="RNase_H-like_dom_plant"/>
</dbReference>
<evidence type="ECO:0000313" key="2">
    <source>
        <dbReference type="EnsemblPlants" id="cds.evm.model.01.2663"/>
    </source>
</evidence>
<keyword evidence="3" id="KW-1185">Reference proteome</keyword>
<dbReference type="GO" id="GO:0004523">
    <property type="term" value="F:RNA-DNA hybrid ribonuclease activity"/>
    <property type="evidence" value="ECO:0007669"/>
    <property type="project" value="InterPro"/>
</dbReference>
<reference evidence="2" key="2">
    <citation type="submission" date="2021-03" db="UniProtKB">
        <authorList>
            <consortium name="EnsemblPlants"/>
        </authorList>
    </citation>
    <scope>IDENTIFICATION</scope>
</reference>
<dbReference type="Proteomes" id="UP000596661">
    <property type="component" value="Chromosome 1"/>
</dbReference>
<dbReference type="AlphaFoldDB" id="A0A803NM46"/>
<feature type="domain" description="RNase H type-1" evidence="1">
    <location>
        <begin position="16"/>
        <end position="93"/>
    </location>
</feature>
<dbReference type="GO" id="GO:0003676">
    <property type="term" value="F:nucleic acid binding"/>
    <property type="evidence" value="ECO:0007669"/>
    <property type="project" value="InterPro"/>
</dbReference>
<accession>A0A803NM46</accession>
<evidence type="ECO:0000259" key="1">
    <source>
        <dbReference type="Pfam" id="PF13456"/>
    </source>
</evidence>
<proteinExistence type="predicted"/>